<sequence length="277" mass="28896">MSSEVTIPQLDAGVLSLSSLLEGSNDPGSFKIPVSDFSNFYQLITQKDAANGYAGLDGASQIALSAVPDLSATYQVITEKDAPNGYAGLDGTGLLKLSAYPAGNALEFLRRNAANTGLEFAATGAASPLTTKGDMLSYDTAPNRLPVGTDGQLLTANSAQALGVEWVTLATGSDTPWTVDHDAAGFRLINVSQYESNATNPAASGAIRLGDLEAIAWRNDANDLDYSIVSNDGELQFNNFFDISFIEAEDVSFPIAVVVVSTLQLNGTGELDVGGSQ</sequence>
<gene>
    <name evidence="1" type="ORF">LCGC14_3098620</name>
</gene>
<feature type="non-terminal residue" evidence="1">
    <location>
        <position position="277"/>
    </location>
</feature>
<protein>
    <submittedName>
        <fullName evidence="1">Uncharacterized protein</fullName>
    </submittedName>
</protein>
<accession>A0A0F8YYH3</accession>
<dbReference type="AlphaFoldDB" id="A0A0F8YYH3"/>
<organism evidence="1">
    <name type="scientific">marine sediment metagenome</name>
    <dbReference type="NCBI Taxonomy" id="412755"/>
    <lineage>
        <taxon>unclassified sequences</taxon>
        <taxon>metagenomes</taxon>
        <taxon>ecological metagenomes</taxon>
    </lineage>
</organism>
<name>A0A0F8YYH3_9ZZZZ</name>
<reference evidence="1" key="1">
    <citation type="journal article" date="2015" name="Nature">
        <title>Complex archaea that bridge the gap between prokaryotes and eukaryotes.</title>
        <authorList>
            <person name="Spang A."/>
            <person name="Saw J.H."/>
            <person name="Jorgensen S.L."/>
            <person name="Zaremba-Niedzwiedzka K."/>
            <person name="Martijn J."/>
            <person name="Lind A.E."/>
            <person name="van Eijk R."/>
            <person name="Schleper C."/>
            <person name="Guy L."/>
            <person name="Ettema T.J."/>
        </authorList>
    </citation>
    <scope>NUCLEOTIDE SEQUENCE</scope>
</reference>
<dbReference type="EMBL" id="LAZR01066699">
    <property type="protein sequence ID" value="KKK53056.1"/>
    <property type="molecule type" value="Genomic_DNA"/>
</dbReference>
<proteinExistence type="predicted"/>
<comment type="caution">
    <text evidence="1">The sequence shown here is derived from an EMBL/GenBank/DDBJ whole genome shotgun (WGS) entry which is preliminary data.</text>
</comment>
<evidence type="ECO:0000313" key="1">
    <source>
        <dbReference type="EMBL" id="KKK53056.1"/>
    </source>
</evidence>